<dbReference type="EMBL" id="SMKV01000034">
    <property type="protein sequence ID" value="TDC89334.1"/>
    <property type="molecule type" value="Genomic_DNA"/>
</dbReference>
<name>A0A4R4UJX5_9PSEU</name>
<evidence type="ECO:0000313" key="2">
    <source>
        <dbReference type="Proteomes" id="UP000294744"/>
    </source>
</evidence>
<organism evidence="1 2">
    <name type="scientific">Saccharopolyspora aridisoli</name>
    <dbReference type="NCBI Taxonomy" id="2530385"/>
    <lineage>
        <taxon>Bacteria</taxon>
        <taxon>Bacillati</taxon>
        <taxon>Actinomycetota</taxon>
        <taxon>Actinomycetes</taxon>
        <taxon>Pseudonocardiales</taxon>
        <taxon>Pseudonocardiaceae</taxon>
        <taxon>Saccharopolyspora</taxon>
    </lineage>
</organism>
<dbReference type="InterPro" id="IPR011990">
    <property type="entry name" value="TPR-like_helical_dom_sf"/>
</dbReference>
<dbReference type="RefSeq" id="WP_132626243.1">
    <property type="nucleotide sequence ID" value="NZ_SMKV01000034.1"/>
</dbReference>
<evidence type="ECO:0000313" key="1">
    <source>
        <dbReference type="EMBL" id="TDC89334.1"/>
    </source>
</evidence>
<dbReference type="Proteomes" id="UP000294744">
    <property type="component" value="Unassembled WGS sequence"/>
</dbReference>
<dbReference type="AlphaFoldDB" id="A0A4R4UJX5"/>
<dbReference type="SUPFAM" id="SSF48452">
    <property type="entry name" value="TPR-like"/>
    <property type="match status" value="1"/>
</dbReference>
<sequence length="375" mass="40900">MTGTPLQRVRKQLGYSADGVVRLLRQRADVRGVPVMTAASLKTKLSRWENGHEQVSEPYQRLFREIYGRTNDELGFPADEEDDDAAELRARLEMARTVDADTVAVFRRQIDDARRLDRKFGGVTLLDQLRGTIDQVESLLGYNTIGGKREQLAGALTEASTLAGWEALDRNAISQAWQHYERAKAAAREAMSPALLAHAMAEQAFILVDIGEAASAVEQVEHARQAAENAAPPLLRAWLAAAAGECLSAAGQRGDALRAFDAADTLLPPEPIDAELPFLFLGGSHLDRWRGNALGKLGEPEAIDQLTDVLPRVPEAFVRARTGLLVDLAYAFAASGDRDAALDHARQARRLASRIKSDRQLRRLDGLILPGSSAA</sequence>
<dbReference type="OrthoDB" id="3576575at2"/>
<comment type="caution">
    <text evidence="1">The sequence shown here is derived from an EMBL/GenBank/DDBJ whole genome shotgun (WGS) entry which is preliminary data.</text>
</comment>
<proteinExistence type="predicted"/>
<gene>
    <name evidence="1" type="ORF">E1161_21680</name>
</gene>
<accession>A0A4R4UJX5</accession>
<reference evidence="1 2" key="1">
    <citation type="submission" date="2019-03" db="EMBL/GenBank/DDBJ databases">
        <title>Draft genome sequences of novel Actinobacteria.</title>
        <authorList>
            <person name="Sahin N."/>
            <person name="Ay H."/>
            <person name="Saygin H."/>
        </authorList>
    </citation>
    <scope>NUCLEOTIDE SEQUENCE [LARGE SCALE GENOMIC DNA]</scope>
    <source>
        <strain evidence="1 2">16K404</strain>
    </source>
</reference>
<keyword evidence="2" id="KW-1185">Reference proteome</keyword>
<dbReference type="Gene3D" id="1.25.40.10">
    <property type="entry name" value="Tetratricopeptide repeat domain"/>
    <property type="match status" value="1"/>
</dbReference>
<protein>
    <submittedName>
        <fullName evidence="1">Tetratricopeptide repeat protein</fullName>
    </submittedName>
</protein>